<accession>A0A9N9BA58</accession>
<dbReference type="AlphaFoldDB" id="A0A9N9BA58"/>
<protein>
    <submittedName>
        <fullName evidence="1">14104_t:CDS:1</fullName>
    </submittedName>
</protein>
<name>A0A9N9BA58_9GLOM</name>
<sequence>MTLIKGLIKYCLSIKRYGEDNILNQERLIVVYFIRNQGLRVNTSTRILKIKTQLWLYD</sequence>
<dbReference type="EMBL" id="CAJVQA010002918">
    <property type="protein sequence ID" value="CAG8560761.1"/>
    <property type="molecule type" value="Genomic_DNA"/>
</dbReference>
<gene>
    <name evidence="1" type="ORF">CPELLU_LOCUS5187</name>
</gene>
<evidence type="ECO:0000313" key="1">
    <source>
        <dbReference type="EMBL" id="CAG8560761.1"/>
    </source>
</evidence>
<evidence type="ECO:0000313" key="2">
    <source>
        <dbReference type="Proteomes" id="UP000789759"/>
    </source>
</evidence>
<dbReference type="Proteomes" id="UP000789759">
    <property type="component" value="Unassembled WGS sequence"/>
</dbReference>
<keyword evidence="2" id="KW-1185">Reference proteome</keyword>
<organism evidence="1 2">
    <name type="scientific">Cetraspora pellucida</name>
    <dbReference type="NCBI Taxonomy" id="1433469"/>
    <lineage>
        <taxon>Eukaryota</taxon>
        <taxon>Fungi</taxon>
        <taxon>Fungi incertae sedis</taxon>
        <taxon>Mucoromycota</taxon>
        <taxon>Glomeromycotina</taxon>
        <taxon>Glomeromycetes</taxon>
        <taxon>Diversisporales</taxon>
        <taxon>Gigasporaceae</taxon>
        <taxon>Cetraspora</taxon>
    </lineage>
</organism>
<proteinExistence type="predicted"/>
<comment type="caution">
    <text evidence="1">The sequence shown here is derived from an EMBL/GenBank/DDBJ whole genome shotgun (WGS) entry which is preliminary data.</text>
</comment>
<reference evidence="1" key="1">
    <citation type="submission" date="2021-06" db="EMBL/GenBank/DDBJ databases">
        <authorList>
            <person name="Kallberg Y."/>
            <person name="Tangrot J."/>
            <person name="Rosling A."/>
        </authorList>
    </citation>
    <scope>NUCLEOTIDE SEQUENCE</scope>
    <source>
        <strain evidence="1">FL966</strain>
    </source>
</reference>